<comment type="caution">
    <text evidence="2">The sequence shown here is derived from an EMBL/GenBank/DDBJ whole genome shotgun (WGS) entry which is preliminary data.</text>
</comment>
<reference evidence="2 3" key="1">
    <citation type="submission" date="2021-03" db="EMBL/GenBank/DDBJ databases">
        <title>Antimicrobial resistance genes in bacteria isolated from Japanese honey, and their potential for conferring macrolide and lincosamide resistance in the American foulbrood pathogen Paenibacillus larvae.</title>
        <authorList>
            <person name="Okamoto M."/>
            <person name="Kumagai M."/>
            <person name="Kanamori H."/>
            <person name="Takamatsu D."/>
        </authorList>
    </citation>
    <scope>NUCLEOTIDE SEQUENCE [LARGE SCALE GENOMIC DNA]</scope>
    <source>
        <strain evidence="2 3">J21TS3</strain>
    </source>
</reference>
<feature type="transmembrane region" description="Helical" evidence="1">
    <location>
        <begin position="12"/>
        <end position="31"/>
    </location>
</feature>
<accession>A0ABQ4LTQ4</accession>
<dbReference type="Pfam" id="PF03845">
    <property type="entry name" value="Spore_permease"/>
    <property type="match status" value="1"/>
</dbReference>
<feature type="transmembrane region" description="Helical" evidence="1">
    <location>
        <begin position="136"/>
        <end position="155"/>
    </location>
</feature>
<dbReference type="EMBL" id="BORW01000005">
    <property type="protein sequence ID" value="GIO66640.1"/>
    <property type="molecule type" value="Genomic_DNA"/>
</dbReference>
<keyword evidence="1" id="KW-1133">Transmembrane helix</keyword>
<organism evidence="2 3">
    <name type="scientific">Paenibacillus cookii</name>
    <dbReference type="NCBI Taxonomy" id="157839"/>
    <lineage>
        <taxon>Bacteria</taxon>
        <taxon>Bacillati</taxon>
        <taxon>Bacillota</taxon>
        <taxon>Bacilli</taxon>
        <taxon>Bacillales</taxon>
        <taxon>Paenibacillaceae</taxon>
        <taxon>Paenibacillus</taxon>
    </lineage>
</organism>
<keyword evidence="1" id="KW-0472">Membrane</keyword>
<evidence type="ECO:0000313" key="3">
    <source>
        <dbReference type="Proteomes" id="UP000680638"/>
    </source>
</evidence>
<dbReference type="Proteomes" id="UP000680638">
    <property type="component" value="Unassembled WGS sequence"/>
</dbReference>
<keyword evidence="3" id="KW-1185">Reference proteome</keyword>
<protein>
    <submittedName>
        <fullName evidence="2">Uncharacterized protein</fullName>
    </submittedName>
</protein>
<evidence type="ECO:0000313" key="2">
    <source>
        <dbReference type="EMBL" id="GIO66640.1"/>
    </source>
</evidence>
<feature type="transmembrane region" description="Helical" evidence="1">
    <location>
        <begin position="76"/>
        <end position="101"/>
    </location>
</feature>
<name>A0ABQ4LTQ4_9BACL</name>
<keyword evidence="1" id="KW-0812">Transmembrane</keyword>
<sequence>MGIQSIANTASLLLPMVIVLGFFVMSFNMPHKDYSLLKPMLELGMGPVWKGTLYAGAGFAEVIMIFFLQHHIRTRITYVSLAVTVLLFLGLTLGPVMGAIVEFGADEAGKLRFPAYEQWRLLNIGRYVEHLDFFSVYQWFCGAFLRISLALFLILDVFRVKGKKAKAWVLGGIFIAILIMMAVPFSDRYFMKALSVYVLPVSVWGIAAFSVIITGLIGLARRRGRIS</sequence>
<gene>
    <name evidence="2" type="ORF">J21TS3_14610</name>
</gene>
<dbReference type="InterPro" id="IPR004761">
    <property type="entry name" value="Spore_GerAB"/>
</dbReference>
<proteinExistence type="predicted"/>
<feature type="transmembrane region" description="Helical" evidence="1">
    <location>
        <begin position="197"/>
        <end position="220"/>
    </location>
</feature>
<evidence type="ECO:0000256" key="1">
    <source>
        <dbReference type="SAM" id="Phobius"/>
    </source>
</evidence>
<feature type="transmembrane region" description="Helical" evidence="1">
    <location>
        <begin position="167"/>
        <end position="185"/>
    </location>
</feature>
<feature type="transmembrane region" description="Helical" evidence="1">
    <location>
        <begin position="51"/>
        <end position="69"/>
    </location>
</feature>